<accession>A0A2S2PMB2</accession>
<proteinExistence type="predicted"/>
<dbReference type="EMBL" id="GGMR01017799">
    <property type="protein sequence ID" value="MBY30418.1"/>
    <property type="molecule type" value="Transcribed_RNA"/>
</dbReference>
<name>A0A2S2PMB2_SCHGA</name>
<sequence>MSTKLFDKACASNIPKINIYMVNDYIKNSDCFNDPELRGSKAQRSSRESYGDSAIGYVKLLRQGNICLVKGQNICPEHRVRQKNYKVALTVNAEEEKIVDVNIVMTVQLH</sequence>
<dbReference type="AlphaFoldDB" id="A0A2S2PMB2"/>
<gene>
    <name evidence="1" type="ORF">g.151306</name>
</gene>
<reference evidence="1" key="1">
    <citation type="submission" date="2018-04" db="EMBL/GenBank/DDBJ databases">
        <title>Transcriptome of Schizaphis graminum biotype I.</title>
        <authorList>
            <person name="Scully E.D."/>
            <person name="Geib S.M."/>
            <person name="Palmer N.A."/>
            <person name="Koch K."/>
            <person name="Bradshaw J."/>
            <person name="Heng-Moss T."/>
            <person name="Sarath G."/>
        </authorList>
    </citation>
    <scope>NUCLEOTIDE SEQUENCE</scope>
</reference>
<dbReference type="PANTHER" id="PTHR39953:SF1">
    <property type="entry name" value="RE54151P"/>
    <property type="match status" value="1"/>
</dbReference>
<dbReference type="PANTHER" id="PTHR39953">
    <property type="entry name" value="RE54151P"/>
    <property type="match status" value="1"/>
</dbReference>
<protein>
    <submittedName>
        <fullName evidence="1">Uncharacterized protein</fullName>
    </submittedName>
</protein>
<evidence type="ECO:0000313" key="1">
    <source>
        <dbReference type="EMBL" id="MBY30418.1"/>
    </source>
</evidence>
<organism evidence="1">
    <name type="scientific">Schizaphis graminum</name>
    <name type="common">Green bug aphid</name>
    <dbReference type="NCBI Taxonomy" id="13262"/>
    <lineage>
        <taxon>Eukaryota</taxon>
        <taxon>Metazoa</taxon>
        <taxon>Ecdysozoa</taxon>
        <taxon>Arthropoda</taxon>
        <taxon>Hexapoda</taxon>
        <taxon>Insecta</taxon>
        <taxon>Pterygota</taxon>
        <taxon>Neoptera</taxon>
        <taxon>Paraneoptera</taxon>
        <taxon>Hemiptera</taxon>
        <taxon>Sternorrhyncha</taxon>
        <taxon>Aphidomorpha</taxon>
        <taxon>Aphidoidea</taxon>
        <taxon>Aphididae</taxon>
        <taxon>Aphidini</taxon>
        <taxon>Schizaphis</taxon>
    </lineage>
</organism>